<evidence type="ECO:0000313" key="1">
    <source>
        <dbReference type="EMBL" id="MEJ8303358.1"/>
    </source>
</evidence>
<dbReference type="Proteomes" id="UP001380953">
    <property type="component" value="Unassembled WGS sequence"/>
</dbReference>
<sequence>MEFKINQKAKKMMATGLAAALLTTALPLYGASAAESGTIESSVSANDATNAQNEQLVNELSKYVEKQPDGQVYLNKDFKKEVAISEEDAQKLENHINLINESVRNGDLVVNDDLSVDIVGNPSGVLSEYGINSATAAASGTSYTISVWGVTVFMDNNAAVEFAQTLISNGGAVVGASVISRFIPTPPTVLVSTIAGVIGGGGVAAGKRIEQYNKGKGVRLEFKLPAGFYVYTRY</sequence>
<reference evidence="1" key="1">
    <citation type="submission" date="2024-03" db="EMBL/GenBank/DDBJ databases">
        <title>Whole genome sequecning of epiphytes from Marcgravia umbellata leaves.</title>
        <authorList>
            <person name="Kumar G."/>
            <person name="Savka M.A."/>
        </authorList>
    </citation>
    <scope>NUCLEOTIDE SEQUENCE</scope>
    <source>
        <strain evidence="1">RIT_BL5</strain>
    </source>
</reference>
<proteinExistence type="predicted"/>
<dbReference type="EMBL" id="JBBKAR010000016">
    <property type="protein sequence ID" value="MEJ8303358.1"/>
    <property type="molecule type" value="Genomic_DNA"/>
</dbReference>
<gene>
    <name evidence="1" type="ORF">WKI47_05440</name>
</gene>
<accession>A0ACC6P8U8</accession>
<keyword evidence="2" id="KW-1185">Reference proteome</keyword>
<comment type="caution">
    <text evidence="1">The sequence shown here is derived from an EMBL/GenBank/DDBJ whole genome shotgun (WGS) entry which is preliminary data.</text>
</comment>
<evidence type="ECO:0000313" key="2">
    <source>
        <dbReference type="Proteomes" id="UP001380953"/>
    </source>
</evidence>
<name>A0ACC6P8U8_9BACL</name>
<organism evidence="1 2">
    <name type="scientific">Saccharibacillus sacchari</name>
    <dbReference type="NCBI Taxonomy" id="456493"/>
    <lineage>
        <taxon>Bacteria</taxon>
        <taxon>Bacillati</taxon>
        <taxon>Bacillota</taxon>
        <taxon>Bacilli</taxon>
        <taxon>Bacillales</taxon>
        <taxon>Paenibacillaceae</taxon>
        <taxon>Saccharibacillus</taxon>
    </lineage>
</organism>
<protein>
    <submittedName>
        <fullName evidence="1">Uncharacterized protein</fullName>
    </submittedName>
</protein>